<comment type="caution">
    <text evidence="5">The sequence shown here is derived from an EMBL/GenBank/DDBJ whole genome shotgun (WGS) entry which is preliminary data.</text>
</comment>
<dbReference type="GO" id="GO:0003700">
    <property type="term" value="F:DNA-binding transcription factor activity"/>
    <property type="evidence" value="ECO:0007669"/>
    <property type="project" value="InterPro"/>
</dbReference>
<dbReference type="RefSeq" id="WP_125943439.1">
    <property type="nucleotide sequence ID" value="NZ_PXZH01000002.1"/>
</dbReference>
<evidence type="ECO:0000313" key="5">
    <source>
        <dbReference type="EMBL" id="RST89331.1"/>
    </source>
</evidence>
<dbReference type="PROSITE" id="PS01124">
    <property type="entry name" value="HTH_ARAC_FAMILY_2"/>
    <property type="match status" value="1"/>
</dbReference>
<dbReference type="Pfam" id="PF12833">
    <property type="entry name" value="HTH_18"/>
    <property type="match status" value="1"/>
</dbReference>
<dbReference type="PANTHER" id="PTHR43280">
    <property type="entry name" value="ARAC-FAMILY TRANSCRIPTIONAL REGULATOR"/>
    <property type="match status" value="1"/>
</dbReference>
<organism evidence="5 6">
    <name type="scientific">Vagococcus humatus</name>
    <dbReference type="NCBI Taxonomy" id="1889241"/>
    <lineage>
        <taxon>Bacteria</taxon>
        <taxon>Bacillati</taxon>
        <taxon>Bacillota</taxon>
        <taxon>Bacilli</taxon>
        <taxon>Lactobacillales</taxon>
        <taxon>Enterococcaceae</taxon>
        <taxon>Vagococcus</taxon>
    </lineage>
</organism>
<evidence type="ECO:0000259" key="4">
    <source>
        <dbReference type="PROSITE" id="PS01124"/>
    </source>
</evidence>
<dbReference type="SUPFAM" id="SSF46689">
    <property type="entry name" value="Homeodomain-like"/>
    <property type="match status" value="2"/>
</dbReference>
<feature type="domain" description="HTH araC/xylS-type" evidence="4">
    <location>
        <begin position="177"/>
        <end position="273"/>
    </location>
</feature>
<keyword evidence="6" id="KW-1185">Reference proteome</keyword>
<dbReference type="PROSITE" id="PS00041">
    <property type="entry name" value="HTH_ARAC_FAMILY_1"/>
    <property type="match status" value="1"/>
</dbReference>
<dbReference type="InterPro" id="IPR018062">
    <property type="entry name" value="HTH_AraC-typ_CS"/>
</dbReference>
<dbReference type="EMBL" id="PXZH01000002">
    <property type="protein sequence ID" value="RST89331.1"/>
    <property type="molecule type" value="Genomic_DNA"/>
</dbReference>
<evidence type="ECO:0000313" key="6">
    <source>
        <dbReference type="Proteomes" id="UP000277864"/>
    </source>
</evidence>
<dbReference type="PANTHER" id="PTHR43280:SF28">
    <property type="entry name" value="HTH-TYPE TRANSCRIPTIONAL ACTIVATOR RHAS"/>
    <property type="match status" value="1"/>
</dbReference>
<dbReference type="OrthoDB" id="9813413at2"/>
<keyword evidence="3" id="KW-0804">Transcription</keyword>
<reference evidence="5 6" key="1">
    <citation type="submission" date="2018-03" db="EMBL/GenBank/DDBJ databases">
        <authorList>
            <person name="Gulvik C.A."/>
        </authorList>
    </citation>
    <scope>NUCLEOTIDE SEQUENCE [LARGE SCALE GENOMIC DNA]</scope>
    <source>
        <strain evidence="5 6">JCM 31581</strain>
    </source>
</reference>
<dbReference type="InterPro" id="IPR014710">
    <property type="entry name" value="RmlC-like_jellyroll"/>
</dbReference>
<dbReference type="AlphaFoldDB" id="A0A429Z6K4"/>
<dbReference type="InterPro" id="IPR003313">
    <property type="entry name" value="AraC-bd"/>
</dbReference>
<protein>
    <submittedName>
        <fullName evidence="5">AraC family transcriptional regulator</fullName>
    </submittedName>
</protein>
<sequence>MYVNNQTFNPHILYAFDPWNEPNNESPLHQHDHLEFSIILEGESHYFIDNQNYSLMAGTVLLFNPQVVHGEQQHSGTYSHQLHIGIDNLFLTNLPKNRFPHSKAVLQLGAYHGVFLEKAWQVVQEINSDHLEARLMIKALITEMLVLVLRSLDATSNLDYLSPSLTSSDQRKQRLVEKTIYYLENHYQKEITLEQLAEKMFVSKTHLSKVFKEETDMSPINYLIHIRLRHAKELLHHDQLSVKEVAQIVGYEDAYHFSKLFKKYYGTSPSQIE</sequence>
<dbReference type="InterPro" id="IPR037923">
    <property type="entry name" value="HTH-like"/>
</dbReference>
<evidence type="ECO:0000256" key="3">
    <source>
        <dbReference type="ARBA" id="ARBA00023163"/>
    </source>
</evidence>
<gene>
    <name evidence="5" type="ORF">C7P63_06040</name>
</gene>
<evidence type="ECO:0000256" key="2">
    <source>
        <dbReference type="ARBA" id="ARBA00023125"/>
    </source>
</evidence>
<dbReference type="Gene3D" id="1.10.10.60">
    <property type="entry name" value="Homeodomain-like"/>
    <property type="match status" value="2"/>
</dbReference>
<evidence type="ECO:0000256" key="1">
    <source>
        <dbReference type="ARBA" id="ARBA00023015"/>
    </source>
</evidence>
<dbReference type="Pfam" id="PF02311">
    <property type="entry name" value="AraC_binding"/>
    <property type="match status" value="1"/>
</dbReference>
<keyword evidence="2" id="KW-0238">DNA-binding</keyword>
<dbReference type="SMART" id="SM00342">
    <property type="entry name" value="HTH_ARAC"/>
    <property type="match status" value="1"/>
</dbReference>
<dbReference type="Proteomes" id="UP000277864">
    <property type="component" value="Unassembled WGS sequence"/>
</dbReference>
<dbReference type="InterPro" id="IPR009057">
    <property type="entry name" value="Homeodomain-like_sf"/>
</dbReference>
<dbReference type="SUPFAM" id="SSF51215">
    <property type="entry name" value="Regulatory protein AraC"/>
    <property type="match status" value="1"/>
</dbReference>
<dbReference type="InterPro" id="IPR001387">
    <property type="entry name" value="Cro/C1-type_HTH"/>
</dbReference>
<accession>A0A429Z6K4</accession>
<dbReference type="GO" id="GO:0043565">
    <property type="term" value="F:sequence-specific DNA binding"/>
    <property type="evidence" value="ECO:0007669"/>
    <property type="project" value="InterPro"/>
</dbReference>
<dbReference type="PRINTS" id="PR00032">
    <property type="entry name" value="HTHARAC"/>
</dbReference>
<dbReference type="InterPro" id="IPR018060">
    <property type="entry name" value="HTH_AraC"/>
</dbReference>
<dbReference type="InterPro" id="IPR020449">
    <property type="entry name" value="Tscrpt_reg_AraC-type_HTH"/>
</dbReference>
<proteinExistence type="predicted"/>
<dbReference type="CDD" id="cd00093">
    <property type="entry name" value="HTH_XRE"/>
    <property type="match status" value="1"/>
</dbReference>
<name>A0A429Z6K4_9ENTE</name>
<keyword evidence="1" id="KW-0805">Transcription regulation</keyword>
<dbReference type="Gene3D" id="2.60.120.10">
    <property type="entry name" value="Jelly Rolls"/>
    <property type="match status" value="1"/>
</dbReference>